<dbReference type="RefSeq" id="WP_220208805.1">
    <property type="nucleotide sequence ID" value="NZ_BNJK01000002.1"/>
</dbReference>
<reference evidence="1" key="1">
    <citation type="submission" date="2020-10" db="EMBL/GenBank/DDBJ databases">
        <title>Taxonomic study of unclassified bacteria belonging to the class Ktedonobacteria.</title>
        <authorList>
            <person name="Yabe S."/>
            <person name="Wang C.M."/>
            <person name="Zheng Y."/>
            <person name="Sakai Y."/>
            <person name="Cavaletti L."/>
            <person name="Monciardini P."/>
            <person name="Donadio S."/>
        </authorList>
    </citation>
    <scope>NUCLEOTIDE SEQUENCE</scope>
    <source>
        <strain evidence="1">ID150040</strain>
    </source>
</reference>
<sequence>MMYYRVAGKMVESSPWRWRSTKLESLHAVLGVLNLYRATRKDALRVFYSSNREMLDTMLERENQGQASNSIGANELGHKEINSINMRRLEMEVGTGGDRDVLYVFDLSISLRQKLAWMQLMNRVRAGELVS</sequence>
<dbReference type="Proteomes" id="UP000597444">
    <property type="component" value="Unassembled WGS sequence"/>
</dbReference>
<accession>A0A8J3IWC4</accession>
<proteinExistence type="predicted"/>
<name>A0A8J3IWC4_9CHLR</name>
<protein>
    <submittedName>
        <fullName evidence="1">Uncharacterized protein</fullName>
    </submittedName>
</protein>
<dbReference type="AlphaFoldDB" id="A0A8J3IWC4"/>
<evidence type="ECO:0000313" key="2">
    <source>
        <dbReference type="Proteomes" id="UP000597444"/>
    </source>
</evidence>
<comment type="caution">
    <text evidence="1">The sequence shown here is derived from an EMBL/GenBank/DDBJ whole genome shotgun (WGS) entry which is preliminary data.</text>
</comment>
<evidence type="ECO:0000313" key="1">
    <source>
        <dbReference type="EMBL" id="GHO98037.1"/>
    </source>
</evidence>
<organism evidence="1 2">
    <name type="scientific">Reticulibacter mediterranei</name>
    <dbReference type="NCBI Taxonomy" id="2778369"/>
    <lineage>
        <taxon>Bacteria</taxon>
        <taxon>Bacillati</taxon>
        <taxon>Chloroflexota</taxon>
        <taxon>Ktedonobacteria</taxon>
        <taxon>Ktedonobacterales</taxon>
        <taxon>Reticulibacteraceae</taxon>
        <taxon>Reticulibacter</taxon>
    </lineage>
</organism>
<gene>
    <name evidence="1" type="ORF">KSF_080850</name>
</gene>
<dbReference type="EMBL" id="BNJK01000002">
    <property type="protein sequence ID" value="GHO98037.1"/>
    <property type="molecule type" value="Genomic_DNA"/>
</dbReference>
<keyword evidence="2" id="KW-1185">Reference proteome</keyword>